<dbReference type="AlphaFoldDB" id="A0A4Q4NHN3"/>
<reference evidence="3" key="1">
    <citation type="journal article" date="2019" name="bioRxiv">
        <title>Genomics, evolutionary history and diagnostics of the Alternaria alternata species group including apple and Asian pear pathotypes.</title>
        <authorList>
            <person name="Armitage A.D."/>
            <person name="Cockerton H.M."/>
            <person name="Sreenivasaprasad S."/>
            <person name="Woodhall J.W."/>
            <person name="Lane C.R."/>
            <person name="Harrison R.J."/>
            <person name="Clarkson J.P."/>
        </authorList>
    </citation>
    <scope>NUCLEOTIDE SEQUENCE [LARGE SCALE GENOMIC DNA]</scope>
    <source>
        <strain evidence="3">FERA 1177</strain>
    </source>
</reference>
<dbReference type="EMBL" id="PDXD01000014">
    <property type="protein sequence ID" value="RYN75436.1"/>
    <property type="molecule type" value="Genomic_DNA"/>
</dbReference>
<name>A0A4Q4NHN3_ALTAL</name>
<dbReference type="Proteomes" id="UP000291422">
    <property type="component" value="Unassembled WGS sequence"/>
</dbReference>
<feature type="domain" description="Heterokaryon incompatibility" evidence="1">
    <location>
        <begin position="122"/>
        <end position="223"/>
    </location>
</feature>
<accession>A0A4Q4NHN3</accession>
<evidence type="ECO:0000313" key="3">
    <source>
        <dbReference type="Proteomes" id="UP000291422"/>
    </source>
</evidence>
<proteinExistence type="predicted"/>
<dbReference type="InterPro" id="IPR010730">
    <property type="entry name" value="HET"/>
</dbReference>
<evidence type="ECO:0000313" key="2">
    <source>
        <dbReference type="EMBL" id="RYN75436.1"/>
    </source>
</evidence>
<comment type="caution">
    <text evidence="2">The sequence shown here is derived from an EMBL/GenBank/DDBJ whole genome shotgun (WGS) entry which is preliminary data.</text>
</comment>
<dbReference type="VEuPathDB" id="FungiDB:CC77DRAFT_386662"/>
<dbReference type="PANTHER" id="PTHR24148:SF73">
    <property type="entry name" value="HET DOMAIN PROTEIN (AFU_ORTHOLOGUE AFUA_8G01020)"/>
    <property type="match status" value="1"/>
</dbReference>
<protein>
    <recommendedName>
        <fullName evidence="1">Heterokaryon incompatibility domain-containing protein</fullName>
    </recommendedName>
</protein>
<evidence type="ECO:0000259" key="1">
    <source>
        <dbReference type="Pfam" id="PF06985"/>
    </source>
</evidence>
<dbReference type="InterPro" id="IPR052895">
    <property type="entry name" value="HetReg/Transcr_Mod"/>
</dbReference>
<organism evidence="2 3">
    <name type="scientific">Alternaria alternata</name>
    <name type="common">Alternaria rot fungus</name>
    <name type="synonym">Torula alternata</name>
    <dbReference type="NCBI Taxonomy" id="5599"/>
    <lineage>
        <taxon>Eukaryota</taxon>
        <taxon>Fungi</taxon>
        <taxon>Dikarya</taxon>
        <taxon>Ascomycota</taxon>
        <taxon>Pezizomycotina</taxon>
        <taxon>Dothideomycetes</taxon>
        <taxon>Pleosporomycetidae</taxon>
        <taxon>Pleosporales</taxon>
        <taxon>Pleosporineae</taxon>
        <taxon>Pleosporaceae</taxon>
        <taxon>Alternaria</taxon>
        <taxon>Alternaria sect. Alternaria</taxon>
        <taxon>Alternaria alternata complex</taxon>
    </lineage>
</organism>
<dbReference type="Pfam" id="PF06985">
    <property type="entry name" value="HET"/>
    <property type="match status" value="1"/>
</dbReference>
<gene>
    <name evidence="2" type="ORF">AA0117_g6329</name>
</gene>
<sequence>MNSIYEAVPLDRDISSTNIRVIEDLVRDVEGRISCKLRTISLEWKDDERRSQRPESYVALSYTWGPPDAGKSISIDGKPFEVRENLWNFLNEACTRGTFTRNTTFTGEDWRNVFPGTYIPEEEQVYLWIDAICIDQSQVEERNHQVAMMGKIYSWARKVLVWLGQSTWFIADLLRAMHDLDVDENHRLVWKTESNRCSWATMCWGLESLCSIEYWSRLWVVQEYLLAKDVKIWCGADSVDPEKIKWLVYLEYNTPHLAESYAIQLLQGREVRNVHAEQLSLKRHLDDFDIRMKCADVRDRVYGLLALINEKEREKLGIRPDYSLSPSGLFFKLIHALRASESYMPDELLDYVETLRLALGLTSIAEEHMRLFLGHHLYNEWVARRFQFV</sequence>
<dbReference type="PANTHER" id="PTHR24148">
    <property type="entry name" value="ANKYRIN REPEAT DOMAIN-CONTAINING PROTEIN 39 HOMOLOG-RELATED"/>
    <property type="match status" value="1"/>
</dbReference>